<gene>
    <name evidence="1" type="ORF">FBUS_01983</name>
</gene>
<reference evidence="1" key="1">
    <citation type="submission" date="2019-05" db="EMBL/GenBank/DDBJ databases">
        <title>Annotation for the trematode Fasciolopsis buski.</title>
        <authorList>
            <person name="Choi Y.-J."/>
        </authorList>
    </citation>
    <scope>NUCLEOTIDE SEQUENCE</scope>
    <source>
        <strain evidence="1">HT</strain>
        <tissue evidence="1">Whole worm</tissue>
    </source>
</reference>
<dbReference type="Proteomes" id="UP000728185">
    <property type="component" value="Unassembled WGS sequence"/>
</dbReference>
<keyword evidence="2" id="KW-1185">Reference proteome</keyword>
<sequence length="119" mass="13335">MLTVLRNHLATSRFNKTSSEIDAEPLQNALSTAMYRIDLILACSTYEFVPENYIDPNDGLKKQYTSISATFTVDNVDLSQTSSNELTELANRGLRQIDTSVQSKITRGVQIMCKSNDPR</sequence>
<proteinExistence type="predicted"/>
<evidence type="ECO:0000313" key="1">
    <source>
        <dbReference type="EMBL" id="KAA0200927.1"/>
    </source>
</evidence>
<dbReference type="EMBL" id="LUCM01000207">
    <property type="protein sequence ID" value="KAA0200927.1"/>
    <property type="molecule type" value="Genomic_DNA"/>
</dbReference>
<dbReference type="AlphaFoldDB" id="A0A8E0S3Z9"/>
<protein>
    <submittedName>
        <fullName evidence="1">Uncharacterized protein</fullName>
    </submittedName>
</protein>
<organism evidence="1 2">
    <name type="scientific">Fasciolopsis buskii</name>
    <dbReference type="NCBI Taxonomy" id="27845"/>
    <lineage>
        <taxon>Eukaryota</taxon>
        <taxon>Metazoa</taxon>
        <taxon>Spiralia</taxon>
        <taxon>Lophotrochozoa</taxon>
        <taxon>Platyhelminthes</taxon>
        <taxon>Trematoda</taxon>
        <taxon>Digenea</taxon>
        <taxon>Plagiorchiida</taxon>
        <taxon>Echinostomata</taxon>
        <taxon>Echinostomatoidea</taxon>
        <taxon>Fasciolidae</taxon>
        <taxon>Fasciolopsis</taxon>
    </lineage>
</organism>
<name>A0A8E0S3Z9_9TREM</name>
<evidence type="ECO:0000313" key="2">
    <source>
        <dbReference type="Proteomes" id="UP000728185"/>
    </source>
</evidence>
<accession>A0A8E0S3Z9</accession>
<comment type="caution">
    <text evidence="1">The sequence shown here is derived from an EMBL/GenBank/DDBJ whole genome shotgun (WGS) entry which is preliminary data.</text>
</comment>